<dbReference type="Proteomes" id="UP000824225">
    <property type="component" value="Unassembled WGS sequence"/>
</dbReference>
<dbReference type="EMBL" id="DXAN01000002">
    <property type="protein sequence ID" value="HJA07719.1"/>
    <property type="molecule type" value="Genomic_DNA"/>
</dbReference>
<dbReference type="InterPro" id="IPR019752">
    <property type="entry name" value="Pyrv/ketoisovalerate_OxRed_cat"/>
</dbReference>
<dbReference type="Pfam" id="PF01558">
    <property type="entry name" value="POR"/>
    <property type="match status" value="1"/>
</dbReference>
<reference evidence="3" key="1">
    <citation type="journal article" date="2021" name="PeerJ">
        <title>Extensive microbial diversity within the chicken gut microbiome revealed by metagenomics and culture.</title>
        <authorList>
            <person name="Gilroy R."/>
            <person name="Ravi A."/>
            <person name="Getino M."/>
            <person name="Pursley I."/>
            <person name="Horton D.L."/>
            <person name="Alikhan N.F."/>
            <person name="Baker D."/>
            <person name="Gharbi K."/>
            <person name="Hall N."/>
            <person name="Watson M."/>
            <person name="Adriaenssens E.M."/>
            <person name="Foster-Nyarko E."/>
            <person name="Jarju S."/>
            <person name="Secka A."/>
            <person name="Antonio M."/>
            <person name="Oren A."/>
            <person name="Chaudhuri R.R."/>
            <person name="La Ragione R."/>
            <person name="Hildebrand F."/>
            <person name="Pallen M.J."/>
        </authorList>
    </citation>
    <scope>NUCLEOTIDE SEQUENCE</scope>
    <source>
        <strain evidence="3">CHK186-16707</strain>
    </source>
</reference>
<keyword evidence="1" id="KW-0560">Oxidoreductase</keyword>
<dbReference type="GO" id="GO:0016903">
    <property type="term" value="F:oxidoreductase activity, acting on the aldehyde or oxo group of donors"/>
    <property type="evidence" value="ECO:0007669"/>
    <property type="project" value="InterPro"/>
</dbReference>
<evidence type="ECO:0000256" key="1">
    <source>
        <dbReference type="ARBA" id="ARBA00023002"/>
    </source>
</evidence>
<dbReference type="InterPro" id="IPR052198">
    <property type="entry name" value="IorB_Oxidoreductase"/>
</dbReference>
<dbReference type="PANTHER" id="PTHR43854">
    <property type="entry name" value="INDOLEPYRUVATE OXIDOREDUCTASE SUBUNIT IORB"/>
    <property type="match status" value="1"/>
</dbReference>
<evidence type="ECO:0000313" key="3">
    <source>
        <dbReference type="EMBL" id="HJA07719.1"/>
    </source>
</evidence>
<comment type="caution">
    <text evidence="3">The sequence shown here is derived from an EMBL/GenBank/DDBJ whole genome shotgun (WGS) entry which is preliminary data.</text>
</comment>
<dbReference type="PANTHER" id="PTHR43854:SF1">
    <property type="entry name" value="INDOLEPYRUVATE OXIDOREDUCTASE SUBUNIT IORB"/>
    <property type="match status" value="1"/>
</dbReference>
<evidence type="ECO:0000259" key="2">
    <source>
        <dbReference type="Pfam" id="PF01558"/>
    </source>
</evidence>
<dbReference type="SUPFAM" id="SSF53323">
    <property type="entry name" value="Pyruvate-ferredoxin oxidoreductase, PFOR, domain III"/>
    <property type="match status" value="1"/>
</dbReference>
<dbReference type="Gene3D" id="3.40.920.10">
    <property type="entry name" value="Pyruvate-ferredoxin oxidoreductase, PFOR, domain III"/>
    <property type="match status" value="1"/>
</dbReference>
<feature type="domain" description="Pyruvate/ketoisovalerate oxidoreductase catalytic" evidence="2">
    <location>
        <begin position="12"/>
        <end position="191"/>
    </location>
</feature>
<gene>
    <name evidence="3" type="ORF">H9962_00795</name>
</gene>
<protein>
    <submittedName>
        <fullName evidence="3">Indolepyruvate oxidoreductase subunit beta</fullName>
    </submittedName>
</protein>
<accession>A0A9D2HC27</accession>
<proteinExistence type="predicted"/>
<organism evidence="3 4">
    <name type="scientific">Candidatus Mailhella merdigallinarum</name>
    <dbReference type="NCBI Taxonomy" id="2838658"/>
    <lineage>
        <taxon>Bacteria</taxon>
        <taxon>Pseudomonadati</taxon>
        <taxon>Thermodesulfobacteriota</taxon>
        <taxon>Desulfovibrionia</taxon>
        <taxon>Desulfovibrionales</taxon>
        <taxon>Desulfovibrionaceae</taxon>
        <taxon>Mailhella</taxon>
    </lineage>
</organism>
<dbReference type="InterPro" id="IPR002869">
    <property type="entry name" value="Pyrv_flavodox_OxRed_cen"/>
</dbReference>
<sequence length="199" mass="20518">MKTLKIYFVGVGGQGNVLASKLVGEAALAAGVPVVLSETHGMAQRGGVVESTAVLGGAASPTIADACADILLAFEPLEAVRALNKVRKDGLVVTSIAPIKPFNPTGDDKAYPPVDTLLDYLRSRCGRVLAFDGKKIALEQGNPLGLNMVMLGALYATGEMPMAPAVQRDAIARGTKPAFLDKNLACFDAGLAAAKAARV</sequence>
<dbReference type="AlphaFoldDB" id="A0A9D2HC27"/>
<name>A0A9D2HC27_9BACT</name>
<reference evidence="3" key="2">
    <citation type="submission" date="2021-04" db="EMBL/GenBank/DDBJ databases">
        <authorList>
            <person name="Gilroy R."/>
        </authorList>
    </citation>
    <scope>NUCLEOTIDE SEQUENCE</scope>
    <source>
        <strain evidence="3">CHK186-16707</strain>
    </source>
</reference>
<evidence type="ECO:0000313" key="4">
    <source>
        <dbReference type="Proteomes" id="UP000824225"/>
    </source>
</evidence>